<name>A0A3M0G421_9ACTN</name>
<evidence type="ECO:0000313" key="6">
    <source>
        <dbReference type="Proteomes" id="UP000275256"/>
    </source>
</evidence>
<dbReference type="Pfam" id="PF12146">
    <property type="entry name" value="Hydrolase_4"/>
    <property type="match status" value="1"/>
</dbReference>
<evidence type="ECO:0000256" key="1">
    <source>
        <dbReference type="PIRSR" id="PIRSR017388-1"/>
    </source>
</evidence>
<dbReference type="InterPro" id="IPR051044">
    <property type="entry name" value="MAG_DAG_Lipase"/>
</dbReference>
<feature type="active site" description="Charge relay system" evidence="1">
    <location>
        <position position="195"/>
    </location>
</feature>
<evidence type="ECO:0000256" key="2">
    <source>
        <dbReference type="PIRSR" id="PIRSR017388-2"/>
    </source>
</evidence>
<sequence length="248" mass="26785">MGKQIWSGAETLRVGDGDIGVVLSHGFTGSVSSVAPWAHAIADGCNATVIAPRLTGHGTDIDDLSESRWEEWDNDIDSAWQELSSRCRTVFVGGLSMGGALALRLAEQRPVAGVLLVNPAIASRNRLLPFSRLLQHVVRTQPGITSDIRKDGVKELGYDRVSVAAAWSMTQLWKQVRADLSRVDAPVVLFRSAVDHVVDDSSHETLLRSLPATEVVPLPNSYHVATLDNDAEVIFSRSVAFVNEHSGG</sequence>
<dbReference type="RefSeq" id="WP_121901133.1">
    <property type="nucleotide sequence ID" value="NZ_REFW01000002.1"/>
</dbReference>
<feature type="binding site" evidence="2">
    <location>
        <position position="27"/>
    </location>
    <ligand>
        <name>substrate</name>
    </ligand>
</feature>
<dbReference type="PIRSF" id="PIRSF017388">
    <property type="entry name" value="Esterase_lipase"/>
    <property type="match status" value="1"/>
</dbReference>
<reference evidence="5 6" key="1">
    <citation type="submission" date="2018-10" db="EMBL/GenBank/DDBJ databases">
        <title>Tessaracoccus antarcticuss sp. nov., isolated from sediment.</title>
        <authorList>
            <person name="Zhou L.Y."/>
            <person name="Du Z.J."/>
        </authorList>
    </citation>
    <scope>NUCLEOTIDE SEQUENCE [LARGE SCALE GENOMIC DNA]</scope>
    <source>
        <strain evidence="5 6">JDX10</strain>
    </source>
</reference>
<protein>
    <submittedName>
        <fullName evidence="5">Alpha/beta fold hydrolase</fullName>
    </submittedName>
</protein>
<dbReference type="GO" id="GO:0052689">
    <property type="term" value="F:carboxylic ester hydrolase activity"/>
    <property type="evidence" value="ECO:0007669"/>
    <property type="project" value="InterPro"/>
</dbReference>
<evidence type="ECO:0000313" key="5">
    <source>
        <dbReference type="EMBL" id="RMB59654.1"/>
    </source>
</evidence>
<feature type="active site" description="Nucleophile" evidence="1">
    <location>
        <position position="96"/>
    </location>
</feature>
<feature type="active site" description="Charge relay system" evidence="1">
    <location>
        <position position="223"/>
    </location>
</feature>
<dbReference type="OrthoDB" id="9786110at2"/>
<dbReference type="Proteomes" id="UP000275256">
    <property type="component" value="Unassembled WGS sequence"/>
</dbReference>
<keyword evidence="6" id="KW-1185">Reference proteome</keyword>
<evidence type="ECO:0000256" key="3">
    <source>
        <dbReference type="PIRSR" id="PIRSR017388-3"/>
    </source>
</evidence>
<organism evidence="5 6">
    <name type="scientific">Tessaracoccus antarcticus</name>
    <dbReference type="NCBI Taxonomy" id="2479848"/>
    <lineage>
        <taxon>Bacteria</taxon>
        <taxon>Bacillati</taxon>
        <taxon>Actinomycetota</taxon>
        <taxon>Actinomycetes</taxon>
        <taxon>Propionibacteriales</taxon>
        <taxon>Propionibacteriaceae</taxon>
        <taxon>Tessaracoccus</taxon>
    </lineage>
</organism>
<comment type="caution">
    <text evidence="5">The sequence shown here is derived from an EMBL/GenBank/DDBJ whole genome shotgun (WGS) entry which is preliminary data.</text>
</comment>
<evidence type="ECO:0000259" key="4">
    <source>
        <dbReference type="Pfam" id="PF12146"/>
    </source>
</evidence>
<accession>A0A3M0G421</accession>
<feature type="site" description="Important for substrate specificity" evidence="3">
    <location>
        <position position="144"/>
    </location>
</feature>
<feature type="binding site" evidence="2">
    <location>
        <position position="97"/>
    </location>
    <ligand>
        <name>substrate</name>
    </ligand>
</feature>
<dbReference type="AlphaFoldDB" id="A0A3M0G421"/>
<dbReference type="Gene3D" id="3.40.50.1820">
    <property type="entry name" value="alpha/beta hydrolase"/>
    <property type="match status" value="1"/>
</dbReference>
<dbReference type="InterPro" id="IPR022742">
    <property type="entry name" value="Hydrolase_4"/>
</dbReference>
<gene>
    <name evidence="5" type="ORF">EAX62_07765</name>
</gene>
<proteinExistence type="predicted"/>
<dbReference type="PANTHER" id="PTHR11614">
    <property type="entry name" value="PHOSPHOLIPASE-RELATED"/>
    <property type="match status" value="1"/>
</dbReference>
<dbReference type="InterPro" id="IPR012354">
    <property type="entry name" value="Esterase_lipase"/>
</dbReference>
<dbReference type="SUPFAM" id="SSF53474">
    <property type="entry name" value="alpha/beta-Hydrolases"/>
    <property type="match status" value="1"/>
</dbReference>
<dbReference type="InterPro" id="IPR029058">
    <property type="entry name" value="AB_hydrolase_fold"/>
</dbReference>
<feature type="domain" description="Serine aminopeptidase S33" evidence="4">
    <location>
        <begin position="21"/>
        <end position="227"/>
    </location>
</feature>
<dbReference type="EMBL" id="REFW01000002">
    <property type="protein sequence ID" value="RMB59654.1"/>
    <property type="molecule type" value="Genomic_DNA"/>
</dbReference>
<keyword evidence="5" id="KW-0378">Hydrolase</keyword>